<name>A0ABV5GQJ2_9FLAO</name>
<dbReference type="InterPro" id="IPR011990">
    <property type="entry name" value="TPR-like_helical_dom_sf"/>
</dbReference>
<reference evidence="1 2" key="1">
    <citation type="submission" date="2024-09" db="EMBL/GenBank/DDBJ databases">
        <authorList>
            <person name="Sun Q."/>
            <person name="Mori K."/>
        </authorList>
    </citation>
    <scope>NUCLEOTIDE SEQUENCE [LARGE SCALE GENOMIC DNA]</scope>
    <source>
        <strain evidence="1 2">CECT 7955</strain>
    </source>
</reference>
<organism evidence="1 2">
    <name type="scientific">Flavobacterium jumunjinense</name>
    <dbReference type="NCBI Taxonomy" id="998845"/>
    <lineage>
        <taxon>Bacteria</taxon>
        <taxon>Pseudomonadati</taxon>
        <taxon>Bacteroidota</taxon>
        <taxon>Flavobacteriia</taxon>
        <taxon>Flavobacteriales</taxon>
        <taxon>Flavobacteriaceae</taxon>
        <taxon>Flavobacterium</taxon>
    </lineage>
</organism>
<dbReference type="EMBL" id="JBHMEY010000060">
    <property type="protein sequence ID" value="MFB9097655.1"/>
    <property type="molecule type" value="Genomic_DNA"/>
</dbReference>
<comment type="caution">
    <text evidence="1">The sequence shown here is derived from an EMBL/GenBank/DDBJ whole genome shotgun (WGS) entry which is preliminary data.</text>
</comment>
<evidence type="ECO:0000313" key="2">
    <source>
        <dbReference type="Proteomes" id="UP001589607"/>
    </source>
</evidence>
<sequence>MDKTFKKQIKEYAHNYDITQLDHLYELTKTQYTSKKERKQLAKKGYCSLFWEMNYDNACGKLTETGIFNLLPMVDKMEVLLGKKLWRPRSAAYSILLEHLVAKKDIQIEEILKNTVFALENLKLKSPNSAYEIDYQLAVTYKTVLKTSNEKAFNYWEKAKLHIENSLALNLEQITAWSFYLQLIYFPYLQNESKIFLSEKINDAQQNEQNRIQEKLESFTKNNKQLPYYFAASFKELKDHLKWSKIDLSNFPNTIYHYWLDKSLNYYPEKTTRFETTDASHFFHNQGLEYSRIDLIEKAIQLYQRVIDAIDENAFEVYYVAKAWQDISKIYLQQQENLKAEESLQKAKDFYEVHLTSIKQNPSTHSHYADFLEYCYLYNGNIEKPSLNELTEIISIVEKESKGFYSRPYLYLMRLSLYKNNENEAIHHLTKTLILHELCIKNEVDELLQKYKDSNYQELYTFLQETKAFMLEITENYYLDTELKWEEIQTMSIEAINEYWIKRKEQLRKRKPTFTS</sequence>
<proteinExistence type="predicted"/>
<dbReference type="Gene3D" id="1.25.40.10">
    <property type="entry name" value="Tetratricopeptide repeat domain"/>
    <property type="match status" value="1"/>
</dbReference>
<dbReference type="Proteomes" id="UP001589607">
    <property type="component" value="Unassembled WGS sequence"/>
</dbReference>
<evidence type="ECO:0000313" key="1">
    <source>
        <dbReference type="EMBL" id="MFB9097655.1"/>
    </source>
</evidence>
<accession>A0ABV5GQJ2</accession>
<gene>
    <name evidence="1" type="ORF">ACFFVF_14125</name>
</gene>
<protein>
    <submittedName>
        <fullName evidence="1">Uncharacterized protein</fullName>
    </submittedName>
</protein>
<keyword evidence="2" id="KW-1185">Reference proteome</keyword>
<dbReference type="RefSeq" id="WP_236455260.1">
    <property type="nucleotide sequence ID" value="NZ_CBCSGE010000004.1"/>
</dbReference>